<evidence type="ECO:0000256" key="4">
    <source>
        <dbReference type="ARBA" id="ARBA00022840"/>
    </source>
</evidence>
<evidence type="ECO:0000256" key="7">
    <source>
        <dbReference type="SAM" id="MobiDB-lite"/>
    </source>
</evidence>
<dbReference type="OrthoDB" id="8061355at2759"/>
<feature type="transmembrane region" description="Helical" evidence="8">
    <location>
        <begin position="820"/>
        <end position="840"/>
    </location>
</feature>
<dbReference type="GO" id="GO:0005319">
    <property type="term" value="F:lipid transporter activity"/>
    <property type="evidence" value="ECO:0007669"/>
    <property type="project" value="TreeGrafter"/>
</dbReference>
<feature type="transmembrane region" description="Helical" evidence="8">
    <location>
        <begin position="1591"/>
        <end position="1609"/>
    </location>
</feature>
<dbReference type="GO" id="GO:0016887">
    <property type="term" value="F:ATP hydrolysis activity"/>
    <property type="evidence" value="ECO:0007669"/>
    <property type="project" value="InterPro"/>
</dbReference>
<evidence type="ECO:0000256" key="3">
    <source>
        <dbReference type="ARBA" id="ARBA00022741"/>
    </source>
</evidence>
<evidence type="ECO:0000313" key="11">
    <source>
        <dbReference type="RefSeq" id="XP_030379895.1"/>
    </source>
</evidence>
<dbReference type="SMART" id="SM00382">
    <property type="entry name" value="AAA"/>
    <property type="match status" value="2"/>
</dbReference>
<dbReference type="PROSITE" id="PS50893">
    <property type="entry name" value="ABC_TRANSPORTER_2"/>
    <property type="match status" value="2"/>
</dbReference>
<dbReference type="PANTHER" id="PTHR19229">
    <property type="entry name" value="ATP-BINDING CASSETTE TRANSPORTER SUBFAMILY A ABCA"/>
    <property type="match status" value="1"/>
</dbReference>
<feature type="transmembrane region" description="Helical" evidence="8">
    <location>
        <begin position="1395"/>
        <end position="1415"/>
    </location>
</feature>
<dbReference type="InterPro" id="IPR003439">
    <property type="entry name" value="ABC_transporter-like_ATP-bd"/>
</dbReference>
<feature type="transmembrane region" description="Helical" evidence="8">
    <location>
        <begin position="25"/>
        <end position="44"/>
    </location>
</feature>
<feature type="transmembrane region" description="Helical" evidence="8">
    <location>
        <begin position="747"/>
        <end position="767"/>
    </location>
</feature>
<feature type="compositionally biased region" description="Basic and acidic residues" evidence="7">
    <location>
        <begin position="537"/>
        <end position="547"/>
    </location>
</feature>
<feature type="transmembrane region" description="Helical" evidence="8">
    <location>
        <begin position="635"/>
        <end position="656"/>
    </location>
</feature>
<evidence type="ECO:0000256" key="6">
    <source>
        <dbReference type="ARBA" id="ARBA00023136"/>
    </source>
</evidence>
<dbReference type="GeneID" id="115628069"/>
<evidence type="ECO:0000256" key="1">
    <source>
        <dbReference type="ARBA" id="ARBA00004141"/>
    </source>
</evidence>
<feature type="transmembrane region" description="Helical" evidence="8">
    <location>
        <begin position="1436"/>
        <end position="1467"/>
    </location>
</feature>
<keyword evidence="5 8" id="KW-1133">Transmembrane helix</keyword>
<sequence length="2016" mass="227374">MPSYRCSEIKALLRKDILVRWRQKCLTLTLLGWPILIFMLLYIIRLKYGSEHVEECQFPTRLLPTKNQVVPSAFSYICSLENKCLSTREYEEYSLWKDAPLNPAIDIINILVTDERLYKALVDLPEKANFISAVTAFITSDHLDSIRGNVSAMIALVPRIEKMMNYSFDITRLFSNRETFVKFGKLLCGHPFPSTESIPLVNDILYSEDFSEVNDDELDAMPTKYCKRLYLDVTSTNQGKLTWNTIKPIIQGKILYTPPDADTESIIKFTNATFEEMDRFKNLIAAAAMTLTKLRTNVTFQAEFDNLLRLARSPLVKSLAGDDFDIAEIERAFDYVRTNKLIYEIMTTLSNIVECLSVDRFEPVSNEKELVQRAYELNQKRLFFGALRFEKVAGKSVAYRIHMDTDNTQPTFENQNRFWFPGPADSMLVDLKYHRGFVQLMQMVDLGIIKHKQKELGIGADDPLTEPQRNTIKVERVDDDDLSLEGSGDDFFGSGWDTNTKTSRLEFDEESVEQTTTSTTTTNEEGATQLPTTIATETRETSTDSTKHMTTTQLPSDIQPELLLLGDADVRQQKPQQQSERVLDRVKRQGLLSILNSFIHSSPKAIKFEVDDMRFYTKQFPYPAYENDVFKRGLYLAQAVQVAFCLALIVAVAICVRERIWMRESHNSMLMRSMGLHAHSEVIAWTLMTFAELCAIFVLVSIVLYSGGIMVYTNWLFMMLYCMIFGACLISFCYMCSNFFTAANIGAVATALLFFITLCPYIIVLLFDTKMSLLQNIIINLSFTTAFSKGWSEIMRMELQQQGLTFAELFHRGLSGSECALAIFMFVVDMLLYAAIGYAYKRCKKTHYSFVKVTREHLDDKLGASLSNVSKMYGEKFAVSNFSLDFARNQVTCLLGRNGAGKSTIIKLLTGQCMQSMGKVLLASPEDNVGVCWQDNILIPNLTAREHLQLYAKIKLLHNDEDEVQRTLRSLNFGKHESYRAYQLSGGYKRRLCVAIAFIASPSVVILDEPCNGVDAKARKDIWQLIERLRVGRAVIFATHFLDEAKHLSDMVVVMRNGRILAQHNRDAVQRICTSDYTVSMRCGDAITSTAVALQAQQLLSQSQMLTPKEPHNLCVSASYEQNLTPGAVQFLEYVQQQEAANLLGDIALSSNSLEQEFEQLNRGGEHSNGLSTQNGAHAQTASIVAGQQDLEDEPLSSLGQMCQLFGKRLRHFTRNYRLLLYVLLLPAIFEICAMWFVSYRLEDDFDTVLPLSRALYPRTTQMLSLERPTDFTGALYENLKSSCSDAGPDNETGFDCHEFTNSRQAFSWILTSLPEYRGRRYGGYGLNGSGATVWYNNKGYHAMMAWLNGLNTQLLRTTVNDTDYSITVRNEPWKLGFAELSTTSVLRQAGDSCMVFILLIAFGLVVASASVYLVNERVNGEKLQQRLSGVSAINYWLVAFIWDYLIMMVALGVCLSIVLVFGMPVFVDRQQLSGIIALSMMFSFACVPAVHVFEKVFSDSSISIVSIFCANIIIPLVTMGIILILGVVGEGPVWDEWRHALNHAFLVFPQHALGDGLLEITKNYQVALIFRRYDINSYKNPVFSDLLQRHFVALGLLGVIGVLLNVLIECHVLQRLWLHIVRTIDWQYKQELRKLGQLKLVSIQSIFKSPESNSEALRVDNLCLAYCRGRYAVRNVHFGVQRGECFGLLGKNGAGKSTIFKMLTRQLEPNVGEIYYEHPSISYCPQSNPLDPLLTVTECILFYGKLRGIKNLPQLVENILDLYELSKYRHVQVKNLSGGNRRKLTVAITCCGYTPTVLMDEPTSDMDPVTRAYVYRTIHELLEARRAIVLTSHSISEIEHLCQRVAVLKDGQIVTSSSPAQLKAQYGGYYSVTCYCTPEQQTTLARLVEAQLHKVCDLQHYTHSMHFLVKVRPVEIAADNAGAADLKRLPLLSELFVAVRDMAASFERPVRFAINCCRFEAVFERILDSCDHPSANGTSGVGALPNGVDLLAKSPAVSGSLATGYVHNGYEETST</sequence>
<dbReference type="InterPro" id="IPR027417">
    <property type="entry name" value="P-loop_NTPase"/>
</dbReference>
<evidence type="ECO:0000256" key="8">
    <source>
        <dbReference type="SAM" id="Phobius"/>
    </source>
</evidence>
<feature type="transmembrane region" description="Helical" evidence="8">
    <location>
        <begin position="682"/>
        <end position="706"/>
    </location>
</feature>
<dbReference type="Proteomes" id="UP000504634">
    <property type="component" value="Unplaced"/>
</dbReference>
<keyword evidence="6 8" id="KW-0472">Membrane</keyword>
<dbReference type="RefSeq" id="XP_030379895.1">
    <property type="nucleotide sequence ID" value="XM_030524035.1"/>
</dbReference>
<organism evidence="10 11">
    <name type="scientific">Drosophila lebanonensis</name>
    <name type="common">Fruit fly</name>
    <name type="synonym">Scaptodrosophila lebanonensis</name>
    <dbReference type="NCBI Taxonomy" id="7225"/>
    <lineage>
        <taxon>Eukaryota</taxon>
        <taxon>Metazoa</taxon>
        <taxon>Ecdysozoa</taxon>
        <taxon>Arthropoda</taxon>
        <taxon>Hexapoda</taxon>
        <taxon>Insecta</taxon>
        <taxon>Pterygota</taxon>
        <taxon>Neoptera</taxon>
        <taxon>Endopterygota</taxon>
        <taxon>Diptera</taxon>
        <taxon>Brachycera</taxon>
        <taxon>Muscomorpha</taxon>
        <taxon>Ephydroidea</taxon>
        <taxon>Drosophilidae</taxon>
        <taxon>Scaptodrosophila</taxon>
    </lineage>
</organism>
<keyword evidence="4" id="KW-0067">ATP-binding</keyword>
<keyword evidence="3" id="KW-0547">Nucleotide-binding</keyword>
<evidence type="ECO:0000256" key="5">
    <source>
        <dbReference type="ARBA" id="ARBA00022989"/>
    </source>
</evidence>
<comment type="subcellular location">
    <subcellularLocation>
        <location evidence="1">Membrane</location>
        <topology evidence="1">Multi-pass membrane protein</topology>
    </subcellularLocation>
</comment>
<dbReference type="Pfam" id="PF12698">
    <property type="entry name" value="ABC2_membrane_3"/>
    <property type="match status" value="2"/>
</dbReference>
<accession>A0A6J2TWG9</accession>
<dbReference type="FunFam" id="3.40.50.300:FF:001253">
    <property type="entry name" value="ATP-binding cassette protein subfamily A, member 10"/>
    <property type="match status" value="1"/>
</dbReference>
<dbReference type="GO" id="GO:0016020">
    <property type="term" value="C:membrane"/>
    <property type="evidence" value="ECO:0007669"/>
    <property type="project" value="UniProtKB-SubCell"/>
</dbReference>
<dbReference type="InterPro" id="IPR003593">
    <property type="entry name" value="AAA+_ATPase"/>
</dbReference>
<reference evidence="11" key="1">
    <citation type="submission" date="2025-08" db="UniProtKB">
        <authorList>
            <consortium name="RefSeq"/>
        </authorList>
    </citation>
    <scope>IDENTIFICATION</scope>
    <source>
        <strain evidence="11">11010-0011.00</strain>
        <tissue evidence="11">Whole body</tissue>
    </source>
</reference>
<dbReference type="PANTHER" id="PTHR19229:SF241">
    <property type="entry name" value="ABC TRANSPORTER DOMAIN-CONTAINING PROTEIN"/>
    <property type="match status" value="1"/>
</dbReference>
<feature type="transmembrane region" description="Helical" evidence="8">
    <location>
        <begin position="712"/>
        <end position="735"/>
    </location>
</feature>
<proteinExistence type="predicted"/>
<feature type="compositionally biased region" description="Low complexity" evidence="7">
    <location>
        <begin position="484"/>
        <end position="495"/>
    </location>
</feature>
<name>A0A6J2TWG9_DROLE</name>
<keyword evidence="10" id="KW-1185">Reference proteome</keyword>
<dbReference type="CTD" id="318066"/>
<dbReference type="Pfam" id="PF00005">
    <property type="entry name" value="ABC_tran"/>
    <property type="match status" value="2"/>
</dbReference>
<gene>
    <name evidence="11" type="primary">LOC115628069</name>
</gene>
<keyword evidence="2 8" id="KW-0812">Transmembrane</keyword>
<feature type="region of interest" description="Disordered" evidence="7">
    <location>
        <begin position="484"/>
        <end position="553"/>
    </location>
</feature>
<evidence type="ECO:0000256" key="2">
    <source>
        <dbReference type="ARBA" id="ARBA00022692"/>
    </source>
</evidence>
<protein>
    <submittedName>
        <fullName evidence="11">Phospholipid-transporting ATPase ABCA1 isoform X1</fullName>
    </submittedName>
</protein>
<dbReference type="GO" id="GO:0140359">
    <property type="term" value="F:ABC-type transporter activity"/>
    <property type="evidence" value="ECO:0007669"/>
    <property type="project" value="InterPro"/>
</dbReference>
<evidence type="ECO:0000259" key="9">
    <source>
        <dbReference type="PROSITE" id="PS50893"/>
    </source>
</evidence>
<evidence type="ECO:0000313" key="10">
    <source>
        <dbReference type="Proteomes" id="UP000504634"/>
    </source>
</evidence>
<dbReference type="GO" id="GO:0005524">
    <property type="term" value="F:ATP binding"/>
    <property type="evidence" value="ECO:0007669"/>
    <property type="project" value="UniProtKB-KW"/>
</dbReference>
<feature type="domain" description="ABC transporter" evidence="9">
    <location>
        <begin position="864"/>
        <end position="1082"/>
    </location>
</feature>
<dbReference type="CDD" id="cd03263">
    <property type="entry name" value="ABC_subfamily_A"/>
    <property type="match status" value="1"/>
</dbReference>
<dbReference type="Gene3D" id="3.40.50.300">
    <property type="entry name" value="P-loop containing nucleotide triphosphate hydrolases"/>
    <property type="match status" value="2"/>
</dbReference>
<dbReference type="InterPro" id="IPR013525">
    <property type="entry name" value="ABC2_TM"/>
</dbReference>
<feature type="transmembrane region" description="Helical" evidence="8">
    <location>
        <begin position="1219"/>
        <end position="1238"/>
    </location>
</feature>
<feature type="domain" description="ABC transporter" evidence="9">
    <location>
        <begin position="1658"/>
        <end position="1876"/>
    </location>
</feature>
<dbReference type="InterPro" id="IPR026082">
    <property type="entry name" value="ABCA"/>
</dbReference>
<feature type="transmembrane region" description="Helical" evidence="8">
    <location>
        <begin position="1473"/>
        <end position="1494"/>
    </location>
</feature>
<dbReference type="SUPFAM" id="SSF52540">
    <property type="entry name" value="P-loop containing nucleoside triphosphate hydrolases"/>
    <property type="match status" value="2"/>
</dbReference>
<feature type="transmembrane region" description="Helical" evidence="8">
    <location>
        <begin position="1506"/>
        <end position="1529"/>
    </location>
</feature>
<dbReference type="FunFam" id="3.40.50.300:FF:001574">
    <property type="entry name" value="Uncharacterized protein, isoform C"/>
    <property type="match status" value="1"/>
</dbReference>
<feature type="compositionally biased region" description="Low complexity" evidence="7">
    <location>
        <begin position="513"/>
        <end position="536"/>
    </location>
</feature>